<protein>
    <submittedName>
        <fullName evidence="1">DNA alkylation repair protein</fullName>
    </submittedName>
</protein>
<dbReference type="InterPro" id="IPR016024">
    <property type="entry name" value="ARM-type_fold"/>
</dbReference>
<comment type="caution">
    <text evidence="1">The sequence shown here is derived from an EMBL/GenBank/DDBJ whole genome shotgun (WGS) entry which is preliminary data.</text>
</comment>
<evidence type="ECO:0000313" key="2">
    <source>
        <dbReference type="Proteomes" id="UP000291819"/>
    </source>
</evidence>
<dbReference type="Gene3D" id="1.25.10.90">
    <property type="match status" value="1"/>
</dbReference>
<organism evidence="1 2">
    <name type="scientific">Pedobacter kyonggii</name>
    <dbReference type="NCBI Taxonomy" id="1926871"/>
    <lineage>
        <taxon>Bacteria</taxon>
        <taxon>Pseudomonadati</taxon>
        <taxon>Bacteroidota</taxon>
        <taxon>Sphingobacteriia</taxon>
        <taxon>Sphingobacteriales</taxon>
        <taxon>Sphingobacteriaceae</taxon>
        <taxon>Pedobacter</taxon>
    </lineage>
</organism>
<sequence length="221" mass="25223">MNLTETLSKLESLGEEKVRAMHIKNGARENIFGVKMGDIRAIAKKIKTDHELALQLWETENIDARLLAILILKPKALSAAQIEEMVASENFTWAADWFYNYIVKEYPDKEQFREKWMNSENIMLARAGWSLTSGRIARAPEGLDIPAILNRIEKEMPKVAAEIKWTMNTALAQIGINHADYRERAVTIGEKLGIYRDYPVSKGCTSPFAPIWINEMVSRQK</sequence>
<dbReference type="SUPFAM" id="SSF48371">
    <property type="entry name" value="ARM repeat"/>
    <property type="match status" value="1"/>
</dbReference>
<dbReference type="InterPro" id="IPR014825">
    <property type="entry name" value="DNA_alkylation"/>
</dbReference>
<evidence type="ECO:0000313" key="1">
    <source>
        <dbReference type="EMBL" id="TBO40179.1"/>
    </source>
</evidence>
<name>A0A4Q9H8F6_9SPHI</name>
<dbReference type="EMBL" id="SIXF01000027">
    <property type="protein sequence ID" value="TBO40179.1"/>
    <property type="molecule type" value="Genomic_DNA"/>
</dbReference>
<dbReference type="OrthoDB" id="1117222at2"/>
<dbReference type="RefSeq" id="WP_131031832.1">
    <property type="nucleotide sequence ID" value="NZ_SIXF01000027.1"/>
</dbReference>
<dbReference type="PANTHER" id="PTHR41291">
    <property type="entry name" value="DNA ALKYLATION REPAIR PROTEIN"/>
    <property type="match status" value="1"/>
</dbReference>
<dbReference type="PANTHER" id="PTHR41291:SF1">
    <property type="entry name" value="DNA ALKYLATION REPAIR PROTEIN"/>
    <property type="match status" value="1"/>
</dbReference>
<gene>
    <name evidence="1" type="ORF">EYS08_20315</name>
</gene>
<dbReference type="Pfam" id="PF08713">
    <property type="entry name" value="DNA_alkylation"/>
    <property type="match status" value="1"/>
</dbReference>
<reference evidence="1 2" key="1">
    <citation type="submission" date="2019-02" db="EMBL/GenBank/DDBJ databases">
        <title>Pedobacter kyonggii whole genome sequence analysis.</title>
        <authorList>
            <person name="Dahal R.H."/>
        </authorList>
    </citation>
    <scope>NUCLEOTIDE SEQUENCE [LARGE SCALE GENOMIC DNA]</scope>
    <source>
        <strain evidence="1 2">K-4-11-1</strain>
    </source>
</reference>
<dbReference type="AlphaFoldDB" id="A0A4Q9H8F6"/>
<keyword evidence="2" id="KW-1185">Reference proteome</keyword>
<dbReference type="CDD" id="cd06561">
    <property type="entry name" value="AlkD_like"/>
    <property type="match status" value="1"/>
</dbReference>
<accession>A0A4Q9H8F6</accession>
<dbReference type="Proteomes" id="UP000291819">
    <property type="component" value="Unassembled WGS sequence"/>
</dbReference>
<proteinExistence type="predicted"/>